<evidence type="ECO:0000313" key="2">
    <source>
        <dbReference type="EMBL" id="CAH1969159.1"/>
    </source>
</evidence>
<evidence type="ECO:0000256" key="1">
    <source>
        <dbReference type="SAM" id="MobiDB-lite"/>
    </source>
</evidence>
<accession>A0A9P0P356</accession>
<dbReference type="AlphaFoldDB" id="A0A9P0P356"/>
<sequence>MQYDSEEHVTFRIDKTERILENSEVRVKLSDSNFRHKPGADGPTGAPDNCDDPENSDINIEIDLPEVRSRRVKKMRGEGSSDERSENKNDRYKIETFNIVDTIVHSMANRFQKNFEICKDFSMLDTKNFSDIKDSLN</sequence>
<comment type="caution">
    <text evidence="2">The sequence shown here is derived from an EMBL/GenBank/DDBJ whole genome shotgun (WGS) entry which is preliminary data.</text>
</comment>
<proteinExistence type="predicted"/>
<reference evidence="2" key="1">
    <citation type="submission" date="2022-03" db="EMBL/GenBank/DDBJ databases">
        <authorList>
            <person name="Sayadi A."/>
        </authorList>
    </citation>
    <scope>NUCLEOTIDE SEQUENCE</scope>
</reference>
<feature type="compositionally biased region" description="Basic and acidic residues" evidence="1">
    <location>
        <begin position="65"/>
        <end position="91"/>
    </location>
</feature>
<gene>
    <name evidence="2" type="ORF">ACAOBT_LOCUS8267</name>
</gene>
<dbReference type="Proteomes" id="UP001152888">
    <property type="component" value="Unassembled WGS sequence"/>
</dbReference>
<keyword evidence="3" id="KW-1185">Reference proteome</keyword>
<evidence type="ECO:0000313" key="3">
    <source>
        <dbReference type="Proteomes" id="UP001152888"/>
    </source>
</evidence>
<dbReference type="OrthoDB" id="6771755at2759"/>
<feature type="region of interest" description="Disordered" evidence="1">
    <location>
        <begin position="30"/>
        <end position="91"/>
    </location>
</feature>
<protein>
    <submittedName>
        <fullName evidence="2">Uncharacterized protein</fullName>
    </submittedName>
</protein>
<dbReference type="EMBL" id="CAKOFQ010006761">
    <property type="protein sequence ID" value="CAH1969159.1"/>
    <property type="molecule type" value="Genomic_DNA"/>
</dbReference>
<organism evidence="2 3">
    <name type="scientific">Acanthoscelides obtectus</name>
    <name type="common">Bean weevil</name>
    <name type="synonym">Bruchus obtectus</name>
    <dbReference type="NCBI Taxonomy" id="200917"/>
    <lineage>
        <taxon>Eukaryota</taxon>
        <taxon>Metazoa</taxon>
        <taxon>Ecdysozoa</taxon>
        <taxon>Arthropoda</taxon>
        <taxon>Hexapoda</taxon>
        <taxon>Insecta</taxon>
        <taxon>Pterygota</taxon>
        <taxon>Neoptera</taxon>
        <taxon>Endopterygota</taxon>
        <taxon>Coleoptera</taxon>
        <taxon>Polyphaga</taxon>
        <taxon>Cucujiformia</taxon>
        <taxon>Chrysomeloidea</taxon>
        <taxon>Chrysomelidae</taxon>
        <taxon>Bruchinae</taxon>
        <taxon>Bruchini</taxon>
        <taxon>Acanthoscelides</taxon>
    </lineage>
</organism>
<name>A0A9P0P356_ACAOB</name>